<evidence type="ECO:0000256" key="8">
    <source>
        <dbReference type="ARBA" id="ARBA00023235"/>
    </source>
</evidence>
<evidence type="ECO:0000256" key="11">
    <source>
        <dbReference type="HAMAP-Rule" id="MF_00303"/>
    </source>
</evidence>
<dbReference type="PANTHER" id="PTHR30560">
    <property type="entry name" value="TRIGGER FACTOR CHAPERONE AND PEPTIDYL-PROLYL CIS/TRANS ISOMERASE"/>
    <property type="match status" value="1"/>
</dbReference>
<keyword evidence="8 11" id="KW-0413">Isomerase</keyword>
<dbReference type="Pfam" id="PF05698">
    <property type="entry name" value="Trigger_C"/>
    <property type="match status" value="1"/>
</dbReference>
<comment type="domain">
    <text evidence="11">Consists of 3 domains; the N-terminus binds the ribosome, the middle domain has PPIase activity, while the C-terminus has intrinsic chaperone activity on its own.</text>
</comment>
<keyword evidence="9 11" id="KW-0131">Cell cycle</keyword>
<feature type="compositionally biased region" description="Low complexity" evidence="14">
    <location>
        <begin position="463"/>
        <end position="475"/>
    </location>
</feature>
<dbReference type="HAMAP" id="MF_00303">
    <property type="entry name" value="Trigger_factor_Tig"/>
    <property type="match status" value="1"/>
</dbReference>
<dbReference type="InterPro" id="IPR001179">
    <property type="entry name" value="PPIase_FKBP_dom"/>
</dbReference>
<feature type="compositionally biased region" description="Basic residues" evidence="14">
    <location>
        <begin position="498"/>
        <end position="509"/>
    </location>
</feature>
<evidence type="ECO:0000256" key="7">
    <source>
        <dbReference type="ARBA" id="ARBA00023186"/>
    </source>
</evidence>
<evidence type="ECO:0000313" key="17">
    <source>
        <dbReference type="Proteomes" id="UP001604335"/>
    </source>
</evidence>
<dbReference type="InterPro" id="IPR008881">
    <property type="entry name" value="Trigger_fac_ribosome-bd_bac"/>
</dbReference>
<keyword evidence="7 11" id="KW-0143">Chaperone</keyword>
<evidence type="ECO:0000256" key="10">
    <source>
        <dbReference type="ARBA" id="ARBA00029986"/>
    </source>
</evidence>
<evidence type="ECO:0000256" key="14">
    <source>
        <dbReference type="SAM" id="MobiDB-lite"/>
    </source>
</evidence>
<evidence type="ECO:0000256" key="4">
    <source>
        <dbReference type="ARBA" id="ARBA00016902"/>
    </source>
</evidence>
<dbReference type="SUPFAM" id="SSF54534">
    <property type="entry name" value="FKBP-like"/>
    <property type="match status" value="1"/>
</dbReference>
<dbReference type="InterPro" id="IPR046357">
    <property type="entry name" value="PPIase_dom_sf"/>
</dbReference>
<protein>
    <recommendedName>
        <fullName evidence="4 11">Trigger factor</fullName>
        <shortName evidence="11">TF</shortName>
        <ecNumber evidence="3 11">5.2.1.8</ecNumber>
    </recommendedName>
    <alternativeName>
        <fullName evidence="10 11">PPIase</fullName>
    </alternativeName>
</protein>
<gene>
    <name evidence="11 16" type="primary">tig</name>
    <name evidence="16" type="ORF">VPK24_10550</name>
</gene>
<dbReference type="NCBIfam" id="TIGR00115">
    <property type="entry name" value="tig"/>
    <property type="match status" value="1"/>
</dbReference>
<evidence type="ECO:0000256" key="6">
    <source>
        <dbReference type="ARBA" id="ARBA00023110"/>
    </source>
</evidence>
<dbReference type="SUPFAM" id="SSF109998">
    <property type="entry name" value="Triger factor/SurA peptide-binding domain-like"/>
    <property type="match status" value="1"/>
</dbReference>
<comment type="caution">
    <text evidence="16">The sequence shown here is derived from an EMBL/GenBank/DDBJ whole genome shotgun (WGS) entry which is preliminary data.</text>
</comment>
<comment type="subcellular location">
    <subcellularLocation>
        <location evidence="11">Cytoplasm</location>
    </subcellularLocation>
    <text evidence="11">About half TF is bound to the ribosome near the polypeptide exit tunnel while the other half is free in the cytoplasm.</text>
</comment>
<keyword evidence="17" id="KW-1185">Reference proteome</keyword>
<dbReference type="Pfam" id="PF05697">
    <property type="entry name" value="Trigger_N"/>
    <property type="match status" value="1"/>
</dbReference>
<feature type="compositionally biased region" description="Acidic residues" evidence="14">
    <location>
        <begin position="476"/>
        <end position="492"/>
    </location>
</feature>
<comment type="catalytic activity">
    <reaction evidence="1 11 12">
        <text>[protein]-peptidylproline (omega=180) = [protein]-peptidylproline (omega=0)</text>
        <dbReference type="Rhea" id="RHEA:16237"/>
        <dbReference type="Rhea" id="RHEA-COMP:10747"/>
        <dbReference type="Rhea" id="RHEA-COMP:10748"/>
        <dbReference type="ChEBI" id="CHEBI:83833"/>
        <dbReference type="ChEBI" id="CHEBI:83834"/>
        <dbReference type="EC" id="5.2.1.8"/>
    </reaction>
</comment>
<dbReference type="Gene3D" id="1.10.3120.10">
    <property type="entry name" value="Trigger factor, C-terminal domain"/>
    <property type="match status" value="1"/>
</dbReference>
<dbReference type="PROSITE" id="PS50059">
    <property type="entry name" value="FKBP_PPIASE"/>
    <property type="match status" value="1"/>
</dbReference>
<evidence type="ECO:0000256" key="3">
    <source>
        <dbReference type="ARBA" id="ARBA00013194"/>
    </source>
</evidence>
<dbReference type="SUPFAM" id="SSF102735">
    <property type="entry name" value="Trigger factor ribosome-binding domain"/>
    <property type="match status" value="1"/>
</dbReference>
<dbReference type="PANTHER" id="PTHR30560:SF3">
    <property type="entry name" value="TRIGGER FACTOR-LIKE PROTEIN TIG, CHLOROPLASTIC"/>
    <property type="match status" value="1"/>
</dbReference>
<dbReference type="EC" id="5.2.1.8" evidence="3 11"/>
<proteinExistence type="inferred from homology"/>
<reference evidence="17" key="1">
    <citation type="journal article" date="2024" name="Algal Res.">
        <title>Biochemical, toxicological and genomic investigation of a high-biomass producing Limnothrix strain isolated from Italian shallow drinking water reservoir.</title>
        <authorList>
            <person name="Simonazzi M."/>
            <person name="Shishido T.K."/>
            <person name="Delbaje E."/>
            <person name="Wahlsten M."/>
            <person name="Fewer D.P."/>
            <person name="Sivonen K."/>
            <person name="Pezzolesi L."/>
            <person name="Pistocchi R."/>
        </authorList>
    </citation>
    <scope>NUCLEOTIDE SEQUENCE [LARGE SCALE GENOMIC DNA]</scope>
    <source>
        <strain evidence="17">LRLZ20PSL1</strain>
    </source>
</reference>
<evidence type="ECO:0000256" key="9">
    <source>
        <dbReference type="ARBA" id="ARBA00023306"/>
    </source>
</evidence>
<dbReference type="EMBL" id="JAZAQF010000059">
    <property type="protein sequence ID" value="MFG3818075.1"/>
    <property type="molecule type" value="Genomic_DNA"/>
</dbReference>
<keyword evidence="6 11" id="KW-0697">Rotamase</keyword>
<keyword evidence="11" id="KW-0963">Cytoplasm</keyword>
<feature type="domain" description="PPIase FKBP-type" evidence="15">
    <location>
        <begin position="169"/>
        <end position="256"/>
    </location>
</feature>
<organism evidence="16 17">
    <name type="scientific">Limnothrix redekei LRLZ20PSL1</name>
    <dbReference type="NCBI Taxonomy" id="3112953"/>
    <lineage>
        <taxon>Bacteria</taxon>
        <taxon>Bacillati</taxon>
        <taxon>Cyanobacteriota</taxon>
        <taxon>Cyanophyceae</taxon>
        <taxon>Pseudanabaenales</taxon>
        <taxon>Pseudanabaenaceae</taxon>
        <taxon>Limnothrix</taxon>
    </lineage>
</organism>
<comment type="similarity">
    <text evidence="2 11 13">Belongs to the FKBP-type PPIase family. Tig subfamily.</text>
</comment>
<feature type="region of interest" description="Disordered" evidence="14">
    <location>
        <begin position="449"/>
        <end position="509"/>
    </location>
</feature>
<comment type="function">
    <text evidence="11">Involved in protein export. Acts as a chaperone by maintaining the newly synthesized protein in an open conformation. Functions as a peptidyl-prolyl cis-trans isomerase.</text>
</comment>
<evidence type="ECO:0000256" key="2">
    <source>
        <dbReference type="ARBA" id="ARBA00005464"/>
    </source>
</evidence>
<accession>A0ABW7CD53</accession>
<dbReference type="Gene3D" id="3.30.70.1050">
    <property type="entry name" value="Trigger factor ribosome-binding domain"/>
    <property type="match status" value="1"/>
</dbReference>
<evidence type="ECO:0000313" key="16">
    <source>
        <dbReference type="EMBL" id="MFG3818075.1"/>
    </source>
</evidence>
<dbReference type="InterPro" id="IPR027304">
    <property type="entry name" value="Trigger_fact/SurA_dom_sf"/>
</dbReference>
<dbReference type="GO" id="GO:0003755">
    <property type="term" value="F:peptidyl-prolyl cis-trans isomerase activity"/>
    <property type="evidence" value="ECO:0007669"/>
    <property type="project" value="UniProtKB-EC"/>
</dbReference>
<dbReference type="Pfam" id="PF00254">
    <property type="entry name" value="FKBP_C"/>
    <property type="match status" value="1"/>
</dbReference>
<dbReference type="Gene3D" id="3.10.50.40">
    <property type="match status" value="1"/>
</dbReference>
<dbReference type="InterPro" id="IPR005215">
    <property type="entry name" value="Trig_fac"/>
</dbReference>
<feature type="compositionally biased region" description="Acidic residues" evidence="14">
    <location>
        <begin position="449"/>
        <end position="462"/>
    </location>
</feature>
<dbReference type="Proteomes" id="UP001604335">
    <property type="component" value="Unassembled WGS sequence"/>
</dbReference>
<evidence type="ECO:0000256" key="5">
    <source>
        <dbReference type="ARBA" id="ARBA00022618"/>
    </source>
</evidence>
<evidence type="ECO:0000256" key="1">
    <source>
        <dbReference type="ARBA" id="ARBA00000971"/>
    </source>
</evidence>
<evidence type="ECO:0000256" key="13">
    <source>
        <dbReference type="RuleBase" id="RU003914"/>
    </source>
</evidence>
<evidence type="ECO:0000256" key="12">
    <source>
        <dbReference type="PROSITE-ProRule" id="PRU00277"/>
    </source>
</evidence>
<dbReference type="RefSeq" id="WP_393012978.1">
    <property type="nucleotide sequence ID" value="NZ_JAZAQF010000059.1"/>
</dbReference>
<name>A0ABW7CD53_9CYAN</name>
<evidence type="ECO:0000259" key="15">
    <source>
        <dbReference type="PROSITE" id="PS50059"/>
    </source>
</evidence>
<dbReference type="InterPro" id="IPR036611">
    <property type="entry name" value="Trigger_fac_ribosome-bd_sf"/>
</dbReference>
<dbReference type="InterPro" id="IPR008880">
    <property type="entry name" value="Trigger_fac_C"/>
</dbReference>
<dbReference type="InterPro" id="IPR037041">
    <property type="entry name" value="Trigger_fac_C_sf"/>
</dbReference>
<keyword evidence="5 11" id="KW-0132">Cell division</keyword>
<sequence>MKVTQEKLSASQVSLTIEVPAELSAKVYEDTLSKYAKAVKLPGFRKGKVPRAVLIQQIGPAALKAASLDELVEAGVKAAIKQEKIEPAGQAQITSSEEELFSKFEPGQTLTFAVKLDVVPDIDLPPYSGLTVQSERVDPDPSRVDRILEQQRESSADLIPVEGRPAQLGDAVVIDYKGTLTPEEGKTDPEDLSGLEATDFQVDLDQKKFIPGFVDGIVGMNAGESKSITVRFPADYGREDLQDREVTFEITLHDIKERELPELTDEFIKSISKYETLADLRADFESQYQKEADEQTEQNKEAALIAALIDNVDVDLPESLVQQEVRGIVNQSMYQLQNQGIDVRKFMNDELMANMQQTARPDAVRQVKTDLVLRAVGRQESIEVSDEEVQARAKELKAALSGQKVDRARLESVVYEDLYRGKVLTWLKENNSFELLEPGSLSQAEELEATEATEATEAEETPAAEATVDVTAESAADPDTDSDDTDDSDDTEAAGKKGAAKKGKGKKAD</sequence>